<comment type="caution">
    <text evidence="4">The sequence shown here is derived from an EMBL/GenBank/DDBJ whole genome shotgun (WGS) entry which is preliminary data.</text>
</comment>
<feature type="domain" description="Helicase ATP-binding" evidence="2">
    <location>
        <begin position="240"/>
        <end position="401"/>
    </location>
</feature>
<keyword evidence="4" id="KW-0347">Helicase</keyword>
<keyword evidence="4" id="KW-0547">Nucleotide-binding</keyword>
<dbReference type="Gene3D" id="3.40.50.300">
    <property type="entry name" value="P-loop containing nucleotide triphosphate hydrolases"/>
    <property type="match status" value="1"/>
</dbReference>
<dbReference type="Pfam" id="PF00271">
    <property type="entry name" value="Helicase_C"/>
    <property type="match status" value="1"/>
</dbReference>
<organism evidence="4 5">
    <name type="scientific">Deinococcus piscis</name>
    <dbReference type="NCBI Taxonomy" id="394230"/>
    <lineage>
        <taxon>Bacteria</taxon>
        <taxon>Thermotogati</taxon>
        <taxon>Deinococcota</taxon>
        <taxon>Deinococci</taxon>
        <taxon>Deinococcales</taxon>
        <taxon>Deinococcaceae</taxon>
        <taxon>Deinococcus</taxon>
    </lineage>
</organism>
<evidence type="ECO:0000313" key="5">
    <source>
        <dbReference type="Proteomes" id="UP000632154"/>
    </source>
</evidence>
<proteinExistence type="predicted"/>
<accession>A0ABQ3KC26</accession>
<dbReference type="EMBL" id="BNAL01000043">
    <property type="protein sequence ID" value="GHG10583.1"/>
    <property type="molecule type" value="Genomic_DNA"/>
</dbReference>
<protein>
    <submittedName>
        <fullName evidence="4">Helicase</fullName>
    </submittedName>
</protein>
<evidence type="ECO:0000313" key="4">
    <source>
        <dbReference type="EMBL" id="GHG10583.1"/>
    </source>
</evidence>
<dbReference type="InterPro" id="IPR006935">
    <property type="entry name" value="Helicase/UvrB_N"/>
</dbReference>
<keyword evidence="5" id="KW-1185">Reference proteome</keyword>
<dbReference type="InterPro" id="IPR027417">
    <property type="entry name" value="P-loop_NTPase"/>
</dbReference>
<evidence type="ECO:0000259" key="2">
    <source>
        <dbReference type="PROSITE" id="PS51192"/>
    </source>
</evidence>
<dbReference type="CDD" id="cd18793">
    <property type="entry name" value="SF2_C_SNF"/>
    <property type="match status" value="1"/>
</dbReference>
<dbReference type="SMART" id="SM00487">
    <property type="entry name" value="DEXDc"/>
    <property type="match status" value="1"/>
</dbReference>
<dbReference type="Proteomes" id="UP000632154">
    <property type="component" value="Unassembled WGS sequence"/>
</dbReference>
<dbReference type="InterPro" id="IPR001650">
    <property type="entry name" value="Helicase_C-like"/>
</dbReference>
<dbReference type="SUPFAM" id="SSF52540">
    <property type="entry name" value="P-loop containing nucleoside triphosphate hydrolases"/>
    <property type="match status" value="2"/>
</dbReference>
<dbReference type="PANTHER" id="PTHR45766:SF6">
    <property type="entry name" value="SWI_SNF-RELATED MATRIX-ASSOCIATED ACTIN-DEPENDENT REGULATOR OF CHROMATIN SUBFAMILY A-LIKE PROTEIN 1"/>
    <property type="match status" value="1"/>
</dbReference>
<keyword evidence="4" id="KW-0067">ATP-binding</keyword>
<dbReference type="GO" id="GO:0004386">
    <property type="term" value="F:helicase activity"/>
    <property type="evidence" value="ECO:0007669"/>
    <property type="project" value="UniProtKB-KW"/>
</dbReference>
<evidence type="ECO:0000259" key="3">
    <source>
        <dbReference type="PROSITE" id="PS51194"/>
    </source>
</evidence>
<reference evidence="5" key="1">
    <citation type="journal article" date="2019" name="Int. J. Syst. Evol. Microbiol.">
        <title>The Global Catalogue of Microorganisms (GCM) 10K type strain sequencing project: providing services to taxonomists for standard genome sequencing and annotation.</title>
        <authorList>
            <consortium name="The Broad Institute Genomics Platform"/>
            <consortium name="The Broad Institute Genome Sequencing Center for Infectious Disease"/>
            <person name="Wu L."/>
            <person name="Ma J."/>
        </authorList>
    </citation>
    <scope>NUCLEOTIDE SEQUENCE [LARGE SCALE GENOMIC DNA]</scope>
    <source>
        <strain evidence="5">CGMCC 1.18439</strain>
    </source>
</reference>
<dbReference type="PROSITE" id="PS51194">
    <property type="entry name" value="HELICASE_CTER"/>
    <property type="match status" value="1"/>
</dbReference>
<dbReference type="InterPro" id="IPR014001">
    <property type="entry name" value="Helicase_ATP-bd"/>
</dbReference>
<dbReference type="InterPro" id="IPR038718">
    <property type="entry name" value="SNF2-like_sf"/>
</dbReference>
<evidence type="ECO:0000256" key="1">
    <source>
        <dbReference type="ARBA" id="ARBA00022801"/>
    </source>
</evidence>
<dbReference type="Gene3D" id="3.40.50.10810">
    <property type="entry name" value="Tandem AAA-ATPase domain"/>
    <property type="match status" value="1"/>
</dbReference>
<feature type="domain" description="Helicase C-terminal" evidence="3">
    <location>
        <begin position="679"/>
        <end position="853"/>
    </location>
</feature>
<gene>
    <name evidence="4" type="ORF">GCM10017783_23750</name>
</gene>
<dbReference type="InterPro" id="IPR049730">
    <property type="entry name" value="SNF2/RAD54-like_C"/>
</dbReference>
<dbReference type="PROSITE" id="PS51192">
    <property type="entry name" value="HELICASE_ATP_BIND_1"/>
    <property type="match status" value="1"/>
</dbReference>
<name>A0ABQ3KC26_9DEIO</name>
<dbReference type="Pfam" id="PF04851">
    <property type="entry name" value="ResIII"/>
    <property type="match status" value="1"/>
</dbReference>
<keyword evidence="1" id="KW-0378">Hydrolase</keyword>
<sequence>MRLIRNQGTDTVLRAWQEACRDGHVSKLSLATPAFSLFGTQEAWSELNAASHRQVILPADANALDLFGGDADRVRRGRLNLPLLARRFADWLEGSEVRFAGGPVPQSLIALTGEQDQQVLAGQCPVTTEGLGIVPGNPLALIQASTSTEEAQMLAMWFESMWQASPARPEVKQYLLDYLAELAQPNVPDRLYHAVLYQVFKDLGGELDEDRIVRSGTGIKETEVWKKLFRFQRDGVIGVIDKLERLGGCIVADSVGLGKTFTALAVIKYYELRNDRVLVLAPKRLRDNWTLYRSNDLRNPLAADRFHYDVLNHTDLSREQGQSGEIDLAHVNWGNYDLVVIDESHNFRNKAAVNDRVTRYSRLMEQIIQSGVKTRVLMLSATPVNNRLNDLKNQLAFVTEGQDDALAAHGIASVENTTRRAQLQFNAWQRLPEAERTPQKLTEMLGFDYFRLLDLLTIARSRKHIQRYYGTADTGKFPERLKPVNIKAAVDRSGLFPAIQDINTEIRKLSLASYAPMKYLLPGKQEEYERRYLTRLGRDKAGLVFRQSDREQNLIHLLRVNLLKRMESAVHSFMLTLERQLADVERTLARLDAFDARQESGADISEPSIEDLSEDDPILETQGVGREVKVLLADVDRRKWRQDLQEDRERLSSLLDMAQQVLPAQDEKLALLKEVIEGKLRHPVNPGNRKVIVFTAFADTAKYLYAQLEGWALKEHGLHAALVTGAGSNRTNLPSVRTDLGSILTAFSPRSKGRPAELSSEGELELLIATDCISEGQNLQDCDLLVNYDIHWNPVRIIQRFGRIDRIGSPNSQIQLVNFWPNMELDEYINLESRVSGRMMLLDISATGEENLIDAQAGNVMNDLEYRRKQLLQLQNAVVDIEDLSSGLSLTDLTLNDFRVDLTTYLAAHPEAATQFEALPPAIYAPVYADAQIPPGTLFVLRAATERSLKAAQDYPLSPHYLIHVAEGGGGAALLPPSQAKQALDRLRKLCAGQGRDSQAEKQFEKLTRGGERMDALQKQLGAAISAITGKAEERAAASLFSLGGTQTGRGSTAGLEDFEVVAYLTILPPAGAT</sequence>
<dbReference type="SMART" id="SM00490">
    <property type="entry name" value="HELICc"/>
    <property type="match status" value="1"/>
</dbReference>
<dbReference type="PANTHER" id="PTHR45766">
    <property type="entry name" value="DNA ANNEALING HELICASE AND ENDONUCLEASE ZRANB3 FAMILY MEMBER"/>
    <property type="match status" value="1"/>
</dbReference>